<reference evidence="2" key="1">
    <citation type="journal article" date="2019" name="Int. J. Syst. Evol. Microbiol.">
        <title>The Global Catalogue of Microorganisms (GCM) 10K type strain sequencing project: providing services to taxonomists for standard genome sequencing and annotation.</title>
        <authorList>
            <consortium name="The Broad Institute Genomics Platform"/>
            <consortium name="The Broad Institute Genome Sequencing Center for Infectious Disease"/>
            <person name="Wu L."/>
            <person name="Ma J."/>
        </authorList>
    </citation>
    <scope>NUCLEOTIDE SEQUENCE [LARGE SCALE GENOMIC DNA]</scope>
    <source>
        <strain evidence="2">CECT 8288</strain>
    </source>
</reference>
<dbReference type="RefSeq" id="WP_290282015.1">
    <property type="nucleotide sequence ID" value="NZ_JAUFQI010000001.1"/>
</dbReference>
<evidence type="ECO:0000313" key="2">
    <source>
        <dbReference type="Proteomes" id="UP001595710"/>
    </source>
</evidence>
<proteinExistence type="predicted"/>
<accession>A0ABV7WT98</accession>
<keyword evidence="2" id="KW-1185">Reference proteome</keyword>
<dbReference type="InterPro" id="IPR005624">
    <property type="entry name" value="PduO/GlcC-like"/>
</dbReference>
<dbReference type="Pfam" id="PF03928">
    <property type="entry name" value="HbpS-like"/>
    <property type="match status" value="1"/>
</dbReference>
<organism evidence="1 2">
    <name type="scientific">Reinekea marina</name>
    <dbReference type="NCBI Taxonomy" id="1310421"/>
    <lineage>
        <taxon>Bacteria</taxon>
        <taxon>Pseudomonadati</taxon>
        <taxon>Pseudomonadota</taxon>
        <taxon>Gammaproteobacteria</taxon>
        <taxon>Oceanospirillales</taxon>
        <taxon>Saccharospirillaceae</taxon>
        <taxon>Reinekea</taxon>
    </lineage>
</organism>
<protein>
    <submittedName>
        <fullName evidence="1">Heme-binding protein</fullName>
    </submittedName>
</protein>
<dbReference type="Gene3D" id="3.30.450.150">
    <property type="entry name" value="Haem-degrading domain"/>
    <property type="match status" value="1"/>
</dbReference>
<dbReference type="Proteomes" id="UP001595710">
    <property type="component" value="Unassembled WGS sequence"/>
</dbReference>
<comment type="caution">
    <text evidence="1">The sequence shown here is derived from an EMBL/GenBank/DDBJ whole genome shotgun (WGS) entry which is preliminary data.</text>
</comment>
<name>A0ABV7WT98_9GAMM</name>
<dbReference type="PANTHER" id="PTHR34309:SF1">
    <property type="entry name" value="PROTEIN GLCG"/>
    <property type="match status" value="1"/>
</dbReference>
<dbReference type="SUPFAM" id="SSF143744">
    <property type="entry name" value="GlcG-like"/>
    <property type="match status" value="1"/>
</dbReference>
<dbReference type="EMBL" id="JBHRYN010000013">
    <property type="protein sequence ID" value="MFC3702536.1"/>
    <property type="molecule type" value="Genomic_DNA"/>
</dbReference>
<dbReference type="InterPro" id="IPR052517">
    <property type="entry name" value="GlcG_carb_metab_protein"/>
</dbReference>
<evidence type="ECO:0000313" key="1">
    <source>
        <dbReference type="EMBL" id="MFC3702536.1"/>
    </source>
</evidence>
<dbReference type="PANTHER" id="PTHR34309">
    <property type="entry name" value="SLR1406 PROTEIN"/>
    <property type="match status" value="1"/>
</dbReference>
<dbReference type="InterPro" id="IPR038084">
    <property type="entry name" value="PduO/GlcC-like_sf"/>
</dbReference>
<sequence>MDIDLTLSQDLIAKALEFAKHKEVEIAVAVVDNHGELVGFARTDNVAKHAIVLAQNKAYTSARDRQKTSSLAQWARETHKGLSYWTDPKFTGIAGGVPIEVKGKVLGAMGVSGLAEADDEALVVEVISACC</sequence>
<gene>
    <name evidence="1" type="ORF">ACFOND_12890</name>
</gene>